<dbReference type="EMBL" id="CAVMJV010000076">
    <property type="protein sequence ID" value="CAK5089180.1"/>
    <property type="molecule type" value="Genomic_DNA"/>
</dbReference>
<sequence>MIIDVLIFAFLAKYCYKYRKNTAAYKEPSSLKQNSEEVKSD</sequence>
<organism evidence="1 2">
    <name type="scientific">Meloidogyne enterolobii</name>
    <name type="common">Root-knot nematode worm</name>
    <name type="synonym">Meloidogyne mayaguensis</name>
    <dbReference type="NCBI Taxonomy" id="390850"/>
    <lineage>
        <taxon>Eukaryota</taxon>
        <taxon>Metazoa</taxon>
        <taxon>Ecdysozoa</taxon>
        <taxon>Nematoda</taxon>
        <taxon>Chromadorea</taxon>
        <taxon>Rhabditida</taxon>
        <taxon>Tylenchina</taxon>
        <taxon>Tylenchomorpha</taxon>
        <taxon>Tylenchoidea</taxon>
        <taxon>Meloidogynidae</taxon>
        <taxon>Meloidogyninae</taxon>
        <taxon>Meloidogyne</taxon>
    </lineage>
</organism>
<keyword evidence="2" id="KW-1185">Reference proteome</keyword>
<comment type="caution">
    <text evidence="1">The sequence shown here is derived from an EMBL/GenBank/DDBJ whole genome shotgun (WGS) entry which is preliminary data.</text>
</comment>
<reference evidence="1" key="1">
    <citation type="submission" date="2023-11" db="EMBL/GenBank/DDBJ databases">
        <authorList>
            <person name="Poullet M."/>
        </authorList>
    </citation>
    <scope>NUCLEOTIDE SEQUENCE</scope>
    <source>
        <strain evidence="1">E1834</strain>
    </source>
</reference>
<protein>
    <submittedName>
        <fullName evidence="1">Uncharacterized protein</fullName>
    </submittedName>
</protein>
<dbReference type="Proteomes" id="UP001497535">
    <property type="component" value="Unassembled WGS sequence"/>
</dbReference>
<proteinExistence type="predicted"/>
<gene>
    <name evidence="1" type="ORF">MENTE1834_LOCUS36880</name>
</gene>
<name>A0ACB1ACN8_MELEN</name>
<evidence type="ECO:0000313" key="2">
    <source>
        <dbReference type="Proteomes" id="UP001497535"/>
    </source>
</evidence>
<accession>A0ACB1ACN8</accession>
<evidence type="ECO:0000313" key="1">
    <source>
        <dbReference type="EMBL" id="CAK5089180.1"/>
    </source>
</evidence>